<dbReference type="Proteomes" id="UP001486565">
    <property type="component" value="Chromosome"/>
</dbReference>
<feature type="binding site" evidence="6">
    <location>
        <position position="178"/>
    </location>
    <ligand>
        <name>substrate</name>
    </ligand>
</feature>
<evidence type="ECO:0000256" key="3">
    <source>
        <dbReference type="ARBA" id="ARBA00022679"/>
    </source>
</evidence>
<dbReference type="InterPro" id="IPR042195">
    <property type="entry name" value="ArgJ_beta_C"/>
</dbReference>
<reference evidence="7 8" key="1">
    <citation type="submission" date="2023-03" db="EMBL/GenBank/DDBJ databases">
        <title>Novel Species.</title>
        <authorList>
            <person name="Ma S."/>
        </authorList>
    </citation>
    <scope>NUCLEOTIDE SEQUENCE [LARGE SCALE GENOMIC DNA]</scope>
    <source>
        <strain evidence="7 8">LIND6LT2</strain>
    </source>
</reference>
<feature type="chain" id="PRO_5044909950" description="Arginine biosynthesis bifunctional protein ArgJ beta chain" evidence="6">
    <location>
        <begin position="189"/>
        <end position="406"/>
    </location>
</feature>
<feature type="binding site" evidence="6">
    <location>
        <position position="152"/>
    </location>
    <ligand>
        <name>substrate</name>
    </ligand>
</feature>
<comment type="similarity">
    <text evidence="1 6">Belongs to the ArgJ family.</text>
</comment>
<comment type="catalytic activity">
    <reaction evidence="6">
        <text>L-glutamate + acetyl-CoA = N-acetyl-L-glutamate + CoA + H(+)</text>
        <dbReference type="Rhea" id="RHEA:24292"/>
        <dbReference type="ChEBI" id="CHEBI:15378"/>
        <dbReference type="ChEBI" id="CHEBI:29985"/>
        <dbReference type="ChEBI" id="CHEBI:44337"/>
        <dbReference type="ChEBI" id="CHEBI:57287"/>
        <dbReference type="ChEBI" id="CHEBI:57288"/>
        <dbReference type="EC" id="2.3.1.1"/>
    </reaction>
</comment>
<evidence type="ECO:0000313" key="8">
    <source>
        <dbReference type="Proteomes" id="UP001486565"/>
    </source>
</evidence>
<feature type="site" description="Cleavage; by autolysis" evidence="6">
    <location>
        <begin position="188"/>
        <end position="189"/>
    </location>
</feature>
<comment type="catalytic activity">
    <reaction evidence="6">
        <text>N(2)-acetyl-L-ornithine + L-glutamate = N-acetyl-L-glutamate + L-ornithine</text>
        <dbReference type="Rhea" id="RHEA:15349"/>
        <dbReference type="ChEBI" id="CHEBI:29985"/>
        <dbReference type="ChEBI" id="CHEBI:44337"/>
        <dbReference type="ChEBI" id="CHEBI:46911"/>
        <dbReference type="ChEBI" id="CHEBI:57805"/>
        <dbReference type="EC" id="2.3.1.35"/>
    </reaction>
</comment>
<dbReference type="PANTHER" id="PTHR23100:SF0">
    <property type="entry name" value="ARGININE BIOSYNTHESIS BIFUNCTIONAL PROTEIN ARGJ, MITOCHONDRIAL"/>
    <property type="match status" value="1"/>
</dbReference>
<keyword evidence="5 6" id="KW-0012">Acyltransferase</keyword>
<dbReference type="EC" id="2.3.1.1" evidence="6"/>
<feature type="binding site" evidence="6">
    <location>
        <position position="401"/>
    </location>
    <ligand>
        <name>substrate</name>
    </ligand>
</feature>
<evidence type="ECO:0000256" key="4">
    <source>
        <dbReference type="ARBA" id="ARBA00022813"/>
    </source>
</evidence>
<dbReference type="Gene3D" id="3.10.20.340">
    <property type="entry name" value="ArgJ beta chain, C-terminal domain"/>
    <property type="match status" value="1"/>
</dbReference>
<proteinExistence type="inferred from homology"/>
<feature type="binding site" evidence="6">
    <location>
        <position position="189"/>
    </location>
    <ligand>
        <name>substrate</name>
    </ligand>
</feature>
<feature type="binding site" evidence="6">
    <location>
        <position position="406"/>
    </location>
    <ligand>
        <name>substrate</name>
    </ligand>
</feature>
<keyword evidence="8" id="KW-1185">Reference proteome</keyword>
<feature type="site" description="Involved in the stabilization of negative charge on the oxyanion by the formation of the oxyanion hole" evidence="6">
    <location>
        <position position="114"/>
    </location>
</feature>
<dbReference type="NCBIfam" id="NF003802">
    <property type="entry name" value="PRK05388.1"/>
    <property type="match status" value="1"/>
</dbReference>
<evidence type="ECO:0000256" key="5">
    <source>
        <dbReference type="ARBA" id="ARBA00023315"/>
    </source>
</evidence>
<keyword evidence="6" id="KW-0055">Arginine biosynthesis</keyword>
<dbReference type="InterPro" id="IPR016117">
    <property type="entry name" value="ArgJ-like_dom_sf"/>
</dbReference>
<protein>
    <recommendedName>
        <fullName evidence="6">Arginine biosynthesis bifunctional protein ArgJ</fullName>
    </recommendedName>
    <domain>
        <recommendedName>
            <fullName evidence="6">Glutamate N-acetyltransferase</fullName>
            <ecNumber evidence="6">2.3.1.35</ecNumber>
        </recommendedName>
        <alternativeName>
            <fullName evidence="6">Ornithine acetyltransferase</fullName>
            <shortName evidence="6">OATase</shortName>
        </alternativeName>
        <alternativeName>
            <fullName evidence="6">Ornithine transacetylase</fullName>
        </alternativeName>
    </domain>
    <domain>
        <recommendedName>
            <fullName evidence="6">Amino-acid acetyltransferase</fullName>
            <ecNumber evidence="6">2.3.1.1</ecNumber>
        </recommendedName>
        <alternativeName>
            <fullName evidence="6">N-acetylglutamate synthase</fullName>
            <shortName evidence="6">AGSase</shortName>
        </alternativeName>
    </domain>
    <component>
        <recommendedName>
            <fullName evidence="6">Arginine biosynthesis bifunctional protein ArgJ alpha chain</fullName>
        </recommendedName>
    </component>
    <component>
        <recommendedName>
            <fullName evidence="6">Arginine biosynthesis bifunctional protein ArgJ beta chain</fullName>
        </recommendedName>
    </component>
</protein>
<dbReference type="CDD" id="cd02152">
    <property type="entry name" value="OAT"/>
    <property type="match status" value="1"/>
</dbReference>
<dbReference type="Pfam" id="PF01960">
    <property type="entry name" value="ArgJ"/>
    <property type="match status" value="1"/>
</dbReference>
<feature type="chain" id="PRO_5044909949" description="Arginine biosynthesis bifunctional protein ArgJ alpha chain" evidence="6">
    <location>
        <begin position="1"/>
        <end position="188"/>
    </location>
</feature>
<feature type="site" description="Involved in the stabilization of negative charge on the oxyanion by the formation of the oxyanion hole" evidence="6">
    <location>
        <position position="113"/>
    </location>
</feature>
<evidence type="ECO:0000256" key="6">
    <source>
        <dbReference type="HAMAP-Rule" id="MF_01106"/>
    </source>
</evidence>
<organism evidence="7 8">
    <name type="scientific">Defluviitalea saccharophila</name>
    <dbReference type="NCBI Taxonomy" id="879970"/>
    <lineage>
        <taxon>Bacteria</taxon>
        <taxon>Bacillati</taxon>
        <taxon>Bacillota</taxon>
        <taxon>Clostridia</taxon>
        <taxon>Lachnospirales</taxon>
        <taxon>Defluviitaleaceae</taxon>
        <taxon>Defluviitalea</taxon>
    </lineage>
</organism>
<name>A0ABZ2Y950_9FIRM</name>
<sequence length="406" mass="44021">MKIIDGGITSPKGIKATGNYIGIKKKRKDLAIVYSELPAKGAATFTTNVVKAAPVLWNQQLINEKGNIQAIVVNSGNANACTGEQGMLDTQQMAQTMADCLGLKKEEVLVASTGVIGVPLPMDIICPGIEKTALKLSCLRESAKEAAEAIMTTDTFSKEIAVTFELDGKTITIGGMAKGSGMIHPNMATMLSFITTDINISRELLDKALKESIVDSYNMISVDGDTSTNDMVLVLANGAAENALIDTENEDYEQFKKAFHYVNTYLAQQIVRDGEGAGKFIEVYVKGTKTKSDARILAKSIITSNLVKTAFFGEDANWGRILCAMGYSGVQFDTSKVTIQFVSEAGSIILMKNGTPLVFDEDYAYKILHEKDIKVIALLEEGSEEATAWGCDLSYEYVRINGEYRT</sequence>
<dbReference type="SUPFAM" id="SSF56266">
    <property type="entry name" value="DmpA/ArgJ-like"/>
    <property type="match status" value="1"/>
</dbReference>
<dbReference type="InterPro" id="IPR002813">
    <property type="entry name" value="Arg_biosynth_ArgJ"/>
</dbReference>
<dbReference type="GO" id="GO:0004358">
    <property type="term" value="F:L-glutamate N-acetyltransferase activity, acting on acetyl-L-ornithine as donor"/>
    <property type="evidence" value="ECO:0007669"/>
    <property type="project" value="UniProtKB-EC"/>
</dbReference>
<comment type="subunit">
    <text evidence="2 6">Heterotetramer of two alpha and two beta chains.</text>
</comment>
<dbReference type="Gene3D" id="3.30.2330.10">
    <property type="entry name" value="arginine biosynthesis bifunctional protein suprefamily"/>
    <property type="match status" value="1"/>
</dbReference>
<keyword evidence="6" id="KW-0963">Cytoplasm</keyword>
<gene>
    <name evidence="6 7" type="primary">argJ</name>
    <name evidence="7" type="ORF">QBE51_03010</name>
</gene>
<feature type="active site" description="Nucleophile" evidence="6">
    <location>
        <position position="189"/>
    </location>
</feature>
<dbReference type="HAMAP" id="MF_01106">
    <property type="entry name" value="ArgJ"/>
    <property type="match status" value="1"/>
</dbReference>
<feature type="binding site" evidence="6">
    <location>
        <position position="275"/>
    </location>
    <ligand>
        <name>substrate</name>
    </ligand>
</feature>
<comment type="function">
    <text evidence="6">Catalyzes two activities which are involved in the cyclic version of arginine biosynthesis: the synthesis of N-acetylglutamate from glutamate and acetyl-CoA as the acetyl donor, and of ornithine by transacetylation between N(2)-acetylornithine and glutamate.</text>
</comment>
<keyword evidence="4 6" id="KW-0068">Autocatalytic cleavage</keyword>
<keyword evidence="6" id="KW-0511">Multifunctional enzyme</keyword>
<comment type="subcellular location">
    <subcellularLocation>
        <location evidence="6">Cytoplasm</location>
    </subcellularLocation>
</comment>
<evidence type="ECO:0000256" key="1">
    <source>
        <dbReference type="ARBA" id="ARBA00006774"/>
    </source>
</evidence>
<dbReference type="Gene3D" id="3.60.70.12">
    <property type="entry name" value="L-amino peptidase D-ALA esterase/amidase"/>
    <property type="match status" value="1"/>
</dbReference>
<dbReference type="PANTHER" id="PTHR23100">
    <property type="entry name" value="ARGININE BIOSYNTHESIS BIFUNCTIONAL PROTEIN ARGJ"/>
    <property type="match status" value="1"/>
</dbReference>
<evidence type="ECO:0000313" key="7">
    <source>
        <dbReference type="EMBL" id="WZL70517.1"/>
    </source>
</evidence>
<keyword evidence="3 6" id="KW-0808">Transferase</keyword>
<comment type="pathway">
    <text evidence="6">Amino-acid biosynthesis; L-arginine biosynthesis; L-ornithine and N-acetyl-L-glutamate from L-glutamate and N(2)-acetyl-L-ornithine (cyclic): step 1/1.</text>
</comment>
<dbReference type="EC" id="2.3.1.35" evidence="6"/>
<dbReference type="RefSeq" id="WP_341877483.1">
    <property type="nucleotide sequence ID" value="NZ_CP121687.1"/>
</dbReference>
<dbReference type="EMBL" id="CP121687">
    <property type="protein sequence ID" value="WZL70517.1"/>
    <property type="molecule type" value="Genomic_DNA"/>
</dbReference>
<dbReference type="NCBIfam" id="TIGR00120">
    <property type="entry name" value="ArgJ"/>
    <property type="match status" value="1"/>
</dbReference>
<comment type="pathway">
    <text evidence="6">Amino-acid biosynthesis; L-arginine biosynthesis; N(2)-acetyl-L-ornithine from L-glutamate: step 1/4.</text>
</comment>
<evidence type="ECO:0000256" key="2">
    <source>
        <dbReference type="ARBA" id="ARBA00011475"/>
    </source>
</evidence>
<keyword evidence="6" id="KW-0028">Amino-acid biosynthesis</keyword>
<accession>A0ABZ2Y950</accession>